<evidence type="ECO:0000256" key="1">
    <source>
        <dbReference type="SAM" id="Phobius"/>
    </source>
</evidence>
<dbReference type="EMBL" id="JAHQCR010000021">
    <property type="protein sequence ID" value="MBU9720788.1"/>
    <property type="molecule type" value="Genomic_DNA"/>
</dbReference>
<comment type="caution">
    <text evidence="2">The sequence shown here is derived from an EMBL/GenBank/DDBJ whole genome shotgun (WGS) entry which is preliminary data.</text>
</comment>
<feature type="transmembrane region" description="Helical" evidence="1">
    <location>
        <begin position="33"/>
        <end position="53"/>
    </location>
</feature>
<feature type="transmembrane region" description="Helical" evidence="1">
    <location>
        <begin position="304"/>
        <end position="321"/>
    </location>
</feature>
<keyword evidence="1" id="KW-0472">Membrane</keyword>
<dbReference type="Pfam" id="PF05975">
    <property type="entry name" value="EcsB"/>
    <property type="match status" value="1"/>
</dbReference>
<name>A0ABS6JQF6_9BACI</name>
<evidence type="ECO:0000313" key="3">
    <source>
        <dbReference type="Proteomes" id="UP000790580"/>
    </source>
</evidence>
<organism evidence="2 3">
    <name type="scientific">Evansella alkalicola</name>
    <dbReference type="NCBI Taxonomy" id="745819"/>
    <lineage>
        <taxon>Bacteria</taxon>
        <taxon>Bacillati</taxon>
        <taxon>Bacillota</taxon>
        <taxon>Bacilli</taxon>
        <taxon>Bacillales</taxon>
        <taxon>Bacillaceae</taxon>
        <taxon>Evansella</taxon>
    </lineage>
</organism>
<keyword evidence="1" id="KW-0812">Transmembrane</keyword>
<evidence type="ECO:0000313" key="2">
    <source>
        <dbReference type="EMBL" id="MBU9720788.1"/>
    </source>
</evidence>
<dbReference type="InterPro" id="IPR010288">
    <property type="entry name" value="EcsB_ABC"/>
</dbReference>
<dbReference type="RefSeq" id="WP_088074603.1">
    <property type="nucleotide sequence ID" value="NZ_JAHQCR010000021.1"/>
</dbReference>
<feature type="transmembrane region" description="Helical" evidence="1">
    <location>
        <begin position="110"/>
        <end position="134"/>
    </location>
</feature>
<reference evidence="2 3" key="1">
    <citation type="submission" date="2021-06" db="EMBL/GenBank/DDBJ databases">
        <title>Bacillus sp. RD4P76, an endophyte from a halophyte.</title>
        <authorList>
            <person name="Sun J.-Q."/>
        </authorList>
    </citation>
    <scope>NUCLEOTIDE SEQUENCE [LARGE SCALE GENOMIC DNA]</scope>
    <source>
        <strain evidence="2 3">JCM 17098</strain>
    </source>
</reference>
<feature type="transmembrane region" description="Helical" evidence="1">
    <location>
        <begin position="172"/>
        <end position="195"/>
    </location>
</feature>
<dbReference type="Proteomes" id="UP000790580">
    <property type="component" value="Unassembled WGS sequence"/>
</dbReference>
<proteinExistence type="predicted"/>
<keyword evidence="3" id="KW-1185">Reference proteome</keyword>
<feature type="transmembrane region" description="Helical" evidence="1">
    <location>
        <begin position="392"/>
        <end position="411"/>
    </location>
</feature>
<feature type="transmembrane region" description="Helical" evidence="1">
    <location>
        <begin position="201"/>
        <end position="220"/>
    </location>
</feature>
<feature type="transmembrane region" description="Helical" evidence="1">
    <location>
        <begin position="59"/>
        <end position="79"/>
    </location>
</feature>
<accession>A0ABS6JQF6</accession>
<keyword evidence="1" id="KW-1133">Transmembrane helix</keyword>
<sequence length="418" mass="49280">MIDTKTNMIFKNRVGSYYQSLCSLYKSSIDWVIWLYIIIPCLAIFIGQYVQWWNRSWNINLSIVNIEIFLYLGLFIMMVKGNLRFFMERADELFFRQYVDKYQHLKRLGVYYSLTVSFLLWGFVFIIIAPILLVQFEKTFLYFISLFIVSWCGSNLMGAVRQVVSFNYRGWVYYVVIILVNAFLLLVYGGIIYVLNWNDPLLTLLTVTMLTLFTYLGLYYRLKLKGTFLEELANEITLKYRFLSATLQGASLIGAPQFQRLKRPKYNKRPWLFRKSGRIFSKRTPEKGFIELHIKYILRNKNKWMLFLQMSGALLFAITITPDPLKWIIWAVGIFMFVHLNSALVGELKQSNYLKTFEWDREKILNFSMKSIFWTNAPFLVLISGWAGFLLISWLGSLILIFLALGISTFIQPFMEGK</sequence>
<protein>
    <submittedName>
        <fullName evidence="2">ABC transporter permease</fullName>
    </submittedName>
</protein>
<gene>
    <name evidence="2" type="ORF">KS407_04920</name>
</gene>
<feature type="transmembrane region" description="Helical" evidence="1">
    <location>
        <begin position="140"/>
        <end position="160"/>
    </location>
</feature>
<feature type="transmembrane region" description="Helical" evidence="1">
    <location>
        <begin position="327"/>
        <end position="346"/>
    </location>
</feature>